<dbReference type="InParanoid" id="A0A0C3CV80"/>
<proteinExistence type="predicted"/>
<dbReference type="HOGENOM" id="CLU_092517_1_1_1"/>
<keyword evidence="2" id="KW-1185">Reference proteome</keyword>
<dbReference type="Proteomes" id="UP000053989">
    <property type="component" value="Unassembled WGS sequence"/>
</dbReference>
<dbReference type="EMBL" id="KN822210">
    <property type="protein sequence ID" value="KIM52475.1"/>
    <property type="molecule type" value="Genomic_DNA"/>
</dbReference>
<feature type="non-terminal residue" evidence="1">
    <location>
        <position position="138"/>
    </location>
</feature>
<sequence length="138" mass="15966">STRNCHIERLWVEVGSQYARRWQWNCHPISGSDTNNKSPKDLRLLGQMCFGVYHEDGDQIEEEYDDEVADVIASQQHEYINHAAISVPIHRNPFDHNEAEVTFFMGLCEVVIQDVTPDGFGLTPVEWLLDEYPLFETI</sequence>
<evidence type="ECO:0000313" key="1">
    <source>
        <dbReference type="EMBL" id="KIM52475.1"/>
    </source>
</evidence>
<reference evidence="1 2" key="1">
    <citation type="submission" date="2014-04" db="EMBL/GenBank/DDBJ databases">
        <authorList>
            <consortium name="DOE Joint Genome Institute"/>
            <person name="Kuo A."/>
            <person name="Kohler A."/>
            <person name="Nagy L.G."/>
            <person name="Floudas D."/>
            <person name="Copeland A."/>
            <person name="Barry K.W."/>
            <person name="Cichocki N."/>
            <person name="Veneault-Fourrey C."/>
            <person name="LaButti K."/>
            <person name="Lindquist E.A."/>
            <person name="Lipzen A."/>
            <person name="Lundell T."/>
            <person name="Morin E."/>
            <person name="Murat C."/>
            <person name="Sun H."/>
            <person name="Tunlid A."/>
            <person name="Henrissat B."/>
            <person name="Grigoriev I.V."/>
            <person name="Hibbett D.S."/>
            <person name="Martin F."/>
            <person name="Nordberg H.P."/>
            <person name="Cantor M.N."/>
            <person name="Hua S.X."/>
        </authorList>
    </citation>
    <scope>NUCLEOTIDE SEQUENCE [LARGE SCALE GENOMIC DNA]</scope>
    <source>
        <strain evidence="1 2">Foug A</strain>
    </source>
</reference>
<evidence type="ECO:0000313" key="2">
    <source>
        <dbReference type="Proteomes" id="UP000053989"/>
    </source>
</evidence>
<dbReference type="AlphaFoldDB" id="A0A0C3CV80"/>
<organism evidence="1 2">
    <name type="scientific">Scleroderma citrinum Foug A</name>
    <dbReference type="NCBI Taxonomy" id="1036808"/>
    <lineage>
        <taxon>Eukaryota</taxon>
        <taxon>Fungi</taxon>
        <taxon>Dikarya</taxon>
        <taxon>Basidiomycota</taxon>
        <taxon>Agaricomycotina</taxon>
        <taxon>Agaricomycetes</taxon>
        <taxon>Agaricomycetidae</taxon>
        <taxon>Boletales</taxon>
        <taxon>Sclerodermatineae</taxon>
        <taxon>Sclerodermataceae</taxon>
        <taxon>Scleroderma</taxon>
    </lineage>
</organism>
<feature type="non-terminal residue" evidence="1">
    <location>
        <position position="1"/>
    </location>
</feature>
<dbReference type="STRING" id="1036808.A0A0C3CV80"/>
<gene>
    <name evidence="1" type="ORF">SCLCIDRAFT_44408</name>
</gene>
<protein>
    <submittedName>
        <fullName evidence="1">Uncharacterized protein</fullName>
    </submittedName>
</protein>
<accession>A0A0C3CV80</accession>
<reference evidence="2" key="2">
    <citation type="submission" date="2015-01" db="EMBL/GenBank/DDBJ databases">
        <title>Evolutionary Origins and Diversification of the Mycorrhizal Mutualists.</title>
        <authorList>
            <consortium name="DOE Joint Genome Institute"/>
            <consortium name="Mycorrhizal Genomics Consortium"/>
            <person name="Kohler A."/>
            <person name="Kuo A."/>
            <person name="Nagy L.G."/>
            <person name="Floudas D."/>
            <person name="Copeland A."/>
            <person name="Barry K.W."/>
            <person name="Cichocki N."/>
            <person name="Veneault-Fourrey C."/>
            <person name="LaButti K."/>
            <person name="Lindquist E.A."/>
            <person name="Lipzen A."/>
            <person name="Lundell T."/>
            <person name="Morin E."/>
            <person name="Murat C."/>
            <person name="Riley R."/>
            <person name="Ohm R."/>
            <person name="Sun H."/>
            <person name="Tunlid A."/>
            <person name="Henrissat B."/>
            <person name="Grigoriev I.V."/>
            <person name="Hibbett D.S."/>
            <person name="Martin F."/>
        </authorList>
    </citation>
    <scope>NUCLEOTIDE SEQUENCE [LARGE SCALE GENOMIC DNA]</scope>
    <source>
        <strain evidence="2">Foug A</strain>
    </source>
</reference>
<dbReference type="OrthoDB" id="2679593at2759"/>
<name>A0A0C3CV80_9AGAM</name>